<dbReference type="Proteomes" id="UP001380953">
    <property type="component" value="Unassembled WGS sequence"/>
</dbReference>
<comment type="caution">
    <text evidence="1">The sequence shown here is derived from an EMBL/GenBank/DDBJ whole genome shotgun (WGS) entry which is preliminary data.</text>
</comment>
<organism evidence="1 2">
    <name type="scientific">Saccharibacillus sacchari</name>
    <dbReference type="NCBI Taxonomy" id="456493"/>
    <lineage>
        <taxon>Bacteria</taxon>
        <taxon>Bacillati</taxon>
        <taxon>Bacillota</taxon>
        <taxon>Bacilli</taxon>
        <taxon>Bacillales</taxon>
        <taxon>Paenibacillaceae</taxon>
        <taxon>Saccharibacillus</taxon>
    </lineage>
</organism>
<evidence type="ECO:0000313" key="2">
    <source>
        <dbReference type="Proteomes" id="UP001380953"/>
    </source>
</evidence>
<reference evidence="1" key="1">
    <citation type="submission" date="2024-03" db="EMBL/GenBank/DDBJ databases">
        <title>Whole genome sequecning of epiphytes from Marcgravia umbellata leaves.</title>
        <authorList>
            <person name="Kumar G."/>
            <person name="Savka M.A."/>
        </authorList>
    </citation>
    <scope>NUCLEOTIDE SEQUENCE</scope>
    <source>
        <strain evidence="1">RIT_BL5</strain>
    </source>
</reference>
<keyword evidence="2" id="KW-1185">Reference proteome</keyword>
<evidence type="ECO:0000313" key="1">
    <source>
        <dbReference type="EMBL" id="MEJ8307157.1"/>
    </source>
</evidence>
<protein>
    <submittedName>
        <fullName evidence="1">ABC transporter substrate-binding protein</fullName>
    </submittedName>
</protein>
<gene>
    <name evidence="1" type="ORF">WKI47_24880</name>
</gene>
<accession>A0ACC6PJR7</accession>
<dbReference type="EMBL" id="JBBKAR010000061">
    <property type="protein sequence ID" value="MEJ8307157.1"/>
    <property type="molecule type" value="Genomic_DNA"/>
</dbReference>
<name>A0ACC6PJR7_9BACL</name>
<proteinExistence type="predicted"/>
<sequence>MFKSNNLFGPLMLLSLLTVLLSGCVGAPAASNTEAATPQPSAQTQTDTAEPSMRSYTDQAGREVDIPVSPERIVYIGSNVGDLLAIGVKPIGASLSVIASQVAYPDLLEGIEDVGYPYSPEKITSLSPDLILFDDWDVDQFETLEKIAPTAVIGADDPIDMTERLKLVADLTDQKEAAEEWMAAYEQKVETAKATLNLPENSTASSLLLLGETMYIMGNQGFNQTLYGRLDLKPTDNVQKLIEQDERFIDVSNELVPDYVGTEIFLLTSTDAETAETQNALLSSSVWKTIPAVQQGRVHIMDSKWNFDDPVTSERLLDELVKTINETK</sequence>